<feature type="region of interest" description="Disordered" evidence="1">
    <location>
        <begin position="71"/>
        <end position="92"/>
    </location>
</feature>
<proteinExistence type="predicted"/>
<protein>
    <submittedName>
        <fullName evidence="3">Uncharacterized protein</fullName>
    </submittedName>
</protein>
<gene>
    <name evidence="3" type="ORF">SAMN05421770_101276</name>
</gene>
<dbReference type="EMBL" id="FZOU01000001">
    <property type="protein sequence ID" value="SNS27033.1"/>
    <property type="molecule type" value="Genomic_DNA"/>
</dbReference>
<evidence type="ECO:0000313" key="4">
    <source>
        <dbReference type="Proteomes" id="UP000198356"/>
    </source>
</evidence>
<name>A0A239D626_9BACT</name>
<reference evidence="3 4" key="1">
    <citation type="submission" date="2017-06" db="EMBL/GenBank/DDBJ databases">
        <authorList>
            <person name="Kim H.J."/>
            <person name="Triplett B.A."/>
        </authorList>
    </citation>
    <scope>NUCLEOTIDE SEQUENCE [LARGE SCALE GENOMIC DNA]</scope>
    <source>
        <strain evidence="3 4">DSM 18704</strain>
    </source>
</reference>
<evidence type="ECO:0000256" key="2">
    <source>
        <dbReference type="SAM" id="SignalP"/>
    </source>
</evidence>
<keyword evidence="4" id="KW-1185">Reference proteome</keyword>
<dbReference type="AlphaFoldDB" id="A0A239D626"/>
<feature type="signal peptide" evidence="2">
    <location>
        <begin position="1"/>
        <end position="19"/>
    </location>
</feature>
<evidence type="ECO:0000313" key="3">
    <source>
        <dbReference type="EMBL" id="SNS27033.1"/>
    </source>
</evidence>
<accession>A0A239D626</accession>
<feature type="chain" id="PRO_5012150368" evidence="2">
    <location>
        <begin position="20"/>
        <end position="302"/>
    </location>
</feature>
<feature type="compositionally biased region" description="Low complexity" evidence="1">
    <location>
        <begin position="72"/>
        <end position="88"/>
    </location>
</feature>
<dbReference type="OrthoDB" id="113512at2"/>
<organism evidence="3 4">
    <name type="scientific">Granulicella rosea</name>
    <dbReference type="NCBI Taxonomy" id="474952"/>
    <lineage>
        <taxon>Bacteria</taxon>
        <taxon>Pseudomonadati</taxon>
        <taxon>Acidobacteriota</taxon>
        <taxon>Terriglobia</taxon>
        <taxon>Terriglobales</taxon>
        <taxon>Acidobacteriaceae</taxon>
        <taxon>Granulicella</taxon>
    </lineage>
</organism>
<sequence>MRTGWLGIFGLAFATSLCARNLQAQTLPASYDVPSSTALTLHLRQPGDEVPDGLPDAPSAVLAANPVPCKPPATTEAEQAEQARQPRTVPCAPESPYHRFLNSKTPVPLTPLQKGKLALHSLRDPFNALTIVGNAAYTIGSNPRTAYGPGLKGFGKDIGYSYLQDATGEFFGTFAIPSVTHEDPHYHRMPHASIPRRLLHAVSRTVIAESDYGRSMPNYSTLLGNPICAEISNLYVPGVATNGPSTMKRIVTGYATDPIGNVITEFLPDVASHIHIQILFVQRILNQVAAPSNNSTGSTGLP</sequence>
<dbReference type="Proteomes" id="UP000198356">
    <property type="component" value="Unassembled WGS sequence"/>
</dbReference>
<keyword evidence="2" id="KW-0732">Signal</keyword>
<dbReference type="RefSeq" id="WP_089406587.1">
    <property type="nucleotide sequence ID" value="NZ_FZOU01000001.1"/>
</dbReference>
<evidence type="ECO:0000256" key="1">
    <source>
        <dbReference type="SAM" id="MobiDB-lite"/>
    </source>
</evidence>